<feature type="transmembrane region" description="Helical" evidence="3">
    <location>
        <begin position="182"/>
        <end position="201"/>
    </location>
</feature>
<dbReference type="PANTHER" id="PTHR22911">
    <property type="entry name" value="ACYL-MALONYL CONDENSING ENZYME-RELATED"/>
    <property type="match status" value="1"/>
</dbReference>
<feature type="transmembrane region" description="Helical" evidence="3">
    <location>
        <begin position="248"/>
        <end position="272"/>
    </location>
</feature>
<sequence length="386" mass="39311">MSRPGFKGLIFAAVSAVCFGFSGPLAKSLIDAGLSPLQAVWTRLAGAALVLLVATALVRPSALAVPRHRLRFVAAYSLVGFAAVQAFYYGTIARLPVGVAVLLEYASPVLVLAWVRLARRTRLPRAAAVGAVLAVGGLACVVEVWRGVHLDGLGLVLGLGTAVCAAVYFLLSQEAGDDVHPLGALTWGLTGAAAVLTPPAAPWHLPWDLATADLVLGGWRLPAPAAVGWLVVVGTVIAYATGIAAVRALTAAVAATVASLEVLASILIAWVLLGEALGAPQLLGGALVLAGALLAQRTVAGRRAATVQDPVPGRREPVPGRRVALGRRAGVRARDGGQGPDGGGRRRTAAGSARIPPPGGRTPRSELPRISGLSRIGAGQVLVLGH</sequence>
<feature type="transmembrane region" description="Helical" evidence="3">
    <location>
        <begin position="152"/>
        <end position="170"/>
    </location>
</feature>
<feature type="domain" description="EamA" evidence="4">
    <location>
        <begin position="7"/>
        <end position="141"/>
    </location>
</feature>
<dbReference type="InterPro" id="IPR037185">
    <property type="entry name" value="EmrE-like"/>
</dbReference>
<evidence type="ECO:0000259" key="4">
    <source>
        <dbReference type="Pfam" id="PF00892"/>
    </source>
</evidence>
<feature type="transmembrane region" description="Helical" evidence="3">
    <location>
        <begin position="127"/>
        <end position="146"/>
    </location>
</feature>
<feature type="transmembrane region" description="Helical" evidence="3">
    <location>
        <begin position="95"/>
        <end position="115"/>
    </location>
</feature>
<feature type="domain" description="EamA" evidence="4">
    <location>
        <begin position="153"/>
        <end position="294"/>
    </location>
</feature>
<dbReference type="Gene3D" id="1.10.3730.20">
    <property type="match status" value="1"/>
</dbReference>
<name>A0ABT9QXW0_9ACTN</name>
<keyword evidence="3" id="KW-1133">Transmembrane helix</keyword>
<organism evidence="5 6">
    <name type="scientific">Streptosporangium brasiliense</name>
    <dbReference type="NCBI Taxonomy" id="47480"/>
    <lineage>
        <taxon>Bacteria</taxon>
        <taxon>Bacillati</taxon>
        <taxon>Actinomycetota</taxon>
        <taxon>Actinomycetes</taxon>
        <taxon>Streptosporangiales</taxon>
        <taxon>Streptosporangiaceae</taxon>
        <taxon>Streptosporangium</taxon>
    </lineage>
</organism>
<accession>A0ABT9QXW0</accession>
<protein>
    <submittedName>
        <fullName evidence="5">Drug/metabolite transporter (DMT)-like permease</fullName>
    </submittedName>
</protein>
<gene>
    <name evidence="5" type="ORF">J2S55_000284</name>
</gene>
<dbReference type="InterPro" id="IPR000620">
    <property type="entry name" value="EamA_dom"/>
</dbReference>
<dbReference type="SUPFAM" id="SSF103481">
    <property type="entry name" value="Multidrug resistance efflux transporter EmrE"/>
    <property type="match status" value="2"/>
</dbReference>
<feature type="transmembrane region" description="Helical" evidence="3">
    <location>
        <begin position="38"/>
        <end position="58"/>
    </location>
</feature>
<evidence type="ECO:0000256" key="3">
    <source>
        <dbReference type="SAM" id="Phobius"/>
    </source>
</evidence>
<feature type="transmembrane region" description="Helical" evidence="3">
    <location>
        <begin position="70"/>
        <end position="89"/>
    </location>
</feature>
<keyword evidence="6" id="KW-1185">Reference proteome</keyword>
<dbReference type="PANTHER" id="PTHR22911:SF79">
    <property type="entry name" value="MOBA-LIKE NTP TRANSFERASE DOMAIN-CONTAINING PROTEIN"/>
    <property type="match status" value="1"/>
</dbReference>
<evidence type="ECO:0000313" key="6">
    <source>
        <dbReference type="Proteomes" id="UP001230426"/>
    </source>
</evidence>
<comment type="caution">
    <text evidence="5">The sequence shown here is derived from an EMBL/GenBank/DDBJ whole genome shotgun (WGS) entry which is preliminary data.</text>
</comment>
<feature type="transmembrane region" description="Helical" evidence="3">
    <location>
        <begin position="278"/>
        <end position="295"/>
    </location>
</feature>
<evidence type="ECO:0000256" key="2">
    <source>
        <dbReference type="SAM" id="MobiDB-lite"/>
    </source>
</evidence>
<evidence type="ECO:0000313" key="5">
    <source>
        <dbReference type="EMBL" id="MDP9861025.1"/>
    </source>
</evidence>
<dbReference type="Pfam" id="PF00892">
    <property type="entry name" value="EamA"/>
    <property type="match status" value="2"/>
</dbReference>
<reference evidence="5 6" key="1">
    <citation type="submission" date="2023-07" db="EMBL/GenBank/DDBJ databases">
        <title>Sequencing the genomes of 1000 actinobacteria strains.</title>
        <authorList>
            <person name="Klenk H.-P."/>
        </authorList>
    </citation>
    <scope>NUCLEOTIDE SEQUENCE [LARGE SCALE GENOMIC DNA]</scope>
    <source>
        <strain evidence="5 6">DSM 44109</strain>
    </source>
</reference>
<feature type="region of interest" description="Disordered" evidence="2">
    <location>
        <begin position="305"/>
        <end position="368"/>
    </location>
</feature>
<feature type="transmembrane region" description="Helical" evidence="3">
    <location>
        <begin position="221"/>
        <end position="241"/>
    </location>
</feature>
<keyword evidence="3" id="KW-0812">Transmembrane</keyword>
<dbReference type="RefSeq" id="WP_306856711.1">
    <property type="nucleotide sequence ID" value="NZ_JAUSRB010000001.1"/>
</dbReference>
<dbReference type="EMBL" id="JAUSRB010000001">
    <property type="protein sequence ID" value="MDP9861025.1"/>
    <property type="molecule type" value="Genomic_DNA"/>
</dbReference>
<keyword evidence="3" id="KW-0472">Membrane</keyword>
<dbReference type="Proteomes" id="UP001230426">
    <property type="component" value="Unassembled WGS sequence"/>
</dbReference>
<proteinExistence type="inferred from homology"/>
<evidence type="ECO:0000256" key="1">
    <source>
        <dbReference type="ARBA" id="ARBA00007362"/>
    </source>
</evidence>
<comment type="similarity">
    <text evidence="1">Belongs to the EamA transporter family.</text>
</comment>